<protein>
    <submittedName>
        <fullName evidence="3">Uncharacterized protein</fullName>
    </submittedName>
</protein>
<dbReference type="AlphaFoldDB" id="A0A6V3TLP7"/>
<organism evidence="3">
    <name type="scientific">Lotharella globosa</name>
    <dbReference type="NCBI Taxonomy" id="91324"/>
    <lineage>
        <taxon>Eukaryota</taxon>
        <taxon>Sar</taxon>
        <taxon>Rhizaria</taxon>
        <taxon>Cercozoa</taxon>
        <taxon>Chlorarachniophyceae</taxon>
        <taxon>Lotharella</taxon>
    </lineage>
</organism>
<proteinExistence type="predicted"/>
<evidence type="ECO:0000256" key="1">
    <source>
        <dbReference type="SAM" id="Phobius"/>
    </source>
</evidence>
<dbReference type="EMBL" id="HBIV01047186">
    <property type="protein sequence ID" value="CAE0681084.1"/>
    <property type="molecule type" value="Transcribed_RNA"/>
</dbReference>
<dbReference type="EMBL" id="HBIV01047184">
    <property type="protein sequence ID" value="CAE0681082.1"/>
    <property type="molecule type" value="Transcribed_RNA"/>
</dbReference>
<evidence type="ECO:0000313" key="3">
    <source>
        <dbReference type="EMBL" id="CAE0681084.1"/>
    </source>
</evidence>
<keyword evidence="1" id="KW-0812">Transmembrane</keyword>
<name>A0A6V3TLP7_9EUKA</name>
<evidence type="ECO:0000313" key="2">
    <source>
        <dbReference type="EMBL" id="CAE0681082.1"/>
    </source>
</evidence>
<feature type="transmembrane region" description="Helical" evidence="1">
    <location>
        <begin position="198"/>
        <end position="220"/>
    </location>
</feature>
<reference evidence="3" key="1">
    <citation type="submission" date="2021-01" db="EMBL/GenBank/DDBJ databases">
        <authorList>
            <person name="Corre E."/>
            <person name="Pelletier E."/>
            <person name="Niang G."/>
            <person name="Scheremetjew M."/>
            <person name="Finn R."/>
            <person name="Kale V."/>
            <person name="Holt S."/>
            <person name="Cochrane G."/>
            <person name="Meng A."/>
            <person name="Brown T."/>
            <person name="Cohen L."/>
        </authorList>
    </citation>
    <scope>NUCLEOTIDE SEQUENCE</scope>
    <source>
        <strain evidence="3">CCCM811</strain>
    </source>
</reference>
<keyword evidence="1" id="KW-1133">Transmembrane helix</keyword>
<keyword evidence="1" id="KW-0472">Membrane</keyword>
<sequence>MEGTMDAIGNTLEATYKQMVPRRKQQSTSFLNRKCKSCFRRALGLFCRNFVYYCNAFFASLQKATVTRSVDMAASMNAMMEQYLVGSIDIRTHVEGSENDSDAVRIKITVSNRSQLAVQKCDLQLNVSSVERRKPIPFELEVDSRPNFKKDTEKKNDHKEKNPKLVDSMFTLEPGKKYEWTITVEIKRMHQCNGCVEIMFPSIGTGAMLTVSHVFGLYLIHRCKRMWTKSHGIKNCMAVAVSFDGGFLRSFFRVPHDEGIIPGSAFKLSVAGHTIMLPVNKVVGTEVELLVHVVGACFPKEEIVEDVLLELDMYSRFFTERNNPFSKNLEGTCGC</sequence>
<accession>A0A6V3TLP7</accession>
<gene>
    <name evidence="2" type="ORF">LGLO00237_LOCUS32869</name>
    <name evidence="3" type="ORF">LGLO00237_LOCUS32871</name>
</gene>